<dbReference type="RefSeq" id="WP_272436940.1">
    <property type="nucleotide sequence ID" value="NZ_JAMQKB010000011.1"/>
</dbReference>
<dbReference type="EMBL" id="JAMQKB010000011">
    <property type="protein sequence ID" value="MDC3425136.1"/>
    <property type="molecule type" value="Genomic_DNA"/>
</dbReference>
<reference evidence="1" key="1">
    <citation type="submission" date="2022-06" db="EMBL/GenBank/DDBJ databases">
        <title>Aquibacillus sp. a new bacterium isolated from soil saline samples.</title>
        <authorList>
            <person name="Galisteo C."/>
            <person name="De La Haba R."/>
            <person name="Sanchez-Porro C."/>
            <person name="Ventosa A."/>
        </authorList>
    </citation>
    <scope>NUCLEOTIDE SEQUENCE</scope>
    <source>
        <strain evidence="1">3ASR75-11</strain>
    </source>
</reference>
<proteinExistence type="predicted"/>
<organism evidence="1 2">
    <name type="scientific">Terrihalobacillus insolitus</name>
    <dbReference type="NCBI Taxonomy" id="2950438"/>
    <lineage>
        <taxon>Bacteria</taxon>
        <taxon>Bacillati</taxon>
        <taxon>Bacillota</taxon>
        <taxon>Bacilli</taxon>
        <taxon>Bacillales</taxon>
        <taxon>Bacillaceae</taxon>
        <taxon>Terrihalobacillus</taxon>
    </lineage>
</organism>
<gene>
    <name evidence="1" type="ORF">NC797_11530</name>
</gene>
<dbReference type="Proteomes" id="UP001145050">
    <property type="component" value="Unassembled WGS sequence"/>
</dbReference>
<comment type="caution">
    <text evidence="1">The sequence shown here is derived from an EMBL/GenBank/DDBJ whole genome shotgun (WGS) entry which is preliminary data.</text>
</comment>
<name>A0A9X3WVT9_9BACI</name>
<keyword evidence="2" id="KW-1185">Reference proteome</keyword>
<evidence type="ECO:0000313" key="1">
    <source>
        <dbReference type="EMBL" id="MDC3425136.1"/>
    </source>
</evidence>
<dbReference type="AlphaFoldDB" id="A0A9X3WVT9"/>
<accession>A0A9X3WVT9</accession>
<sequence length="61" mass="7326">MILDTVASRRLIQLYFLSVNKSKVMIEQMDLLNDNVLNYKKEIEYKTCWFLYSITYGIIKN</sequence>
<protein>
    <submittedName>
        <fullName evidence="1">Uncharacterized protein</fullName>
    </submittedName>
</protein>
<evidence type="ECO:0000313" key="2">
    <source>
        <dbReference type="Proteomes" id="UP001145050"/>
    </source>
</evidence>